<gene>
    <name evidence="1" type="ORF">BT96DRAFT_250247</name>
</gene>
<sequence>MDAKARELSTILVQLLANKSATSRLLVGIYGIPASGKSTFADLLFKYTDNLLQNHSTRAILVGLDGWHLTRSQLDEFPDAKLAHDRRGSHWTFDGSAYLDFMKSLRDEISSETRIITAPSFDHAIKDPTPHAVQIHPFHRIVIIEGLYTALNVDPWKEAAFLFDERWYIDIDIEEAQRRLVKRHVVSGVAKDPDEALWRAEENDMPNGRFLLANSLEPTKVIPSVEDPVLALSL</sequence>
<reference evidence="1" key="1">
    <citation type="journal article" date="2019" name="Environ. Microbiol.">
        <title>Fungal ecological strategies reflected in gene transcription - a case study of two litter decomposers.</title>
        <authorList>
            <person name="Barbi F."/>
            <person name="Kohler A."/>
            <person name="Barry K."/>
            <person name="Baskaran P."/>
            <person name="Daum C."/>
            <person name="Fauchery L."/>
            <person name="Ihrmark K."/>
            <person name="Kuo A."/>
            <person name="LaButti K."/>
            <person name="Lipzen A."/>
            <person name="Morin E."/>
            <person name="Grigoriev I.V."/>
            <person name="Henrissat B."/>
            <person name="Lindahl B."/>
            <person name="Martin F."/>
        </authorList>
    </citation>
    <scope>NUCLEOTIDE SEQUENCE</scope>
    <source>
        <strain evidence="1">JB14</strain>
    </source>
</reference>
<dbReference type="OrthoDB" id="6362633at2759"/>
<dbReference type="PANTHER" id="PTHR10285">
    <property type="entry name" value="URIDINE KINASE"/>
    <property type="match status" value="1"/>
</dbReference>
<dbReference type="SUPFAM" id="SSF52540">
    <property type="entry name" value="P-loop containing nucleoside triphosphate hydrolases"/>
    <property type="match status" value="1"/>
</dbReference>
<name>A0A6A4I6X4_9AGAR</name>
<dbReference type="Gene3D" id="3.40.50.300">
    <property type="entry name" value="P-loop containing nucleotide triphosphate hydrolases"/>
    <property type="match status" value="1"/>
</dbReference>
<keyword evidence="1" id="KW-0378">Hydrolase</keyword>
<organism evidence="1 2">
    <name type="scientific">Gymnopus androsaceus JB14</name>
    <dbReference type="NCBI Taxonomy" id="1447944"/>
    <lineage>
        <taxon>Eukaryota</taxon>
        <taxon>Fungi</taxon>
        <taxon>Dikarya</taxon>
        <taxon>Basidiomycota</taxon>
        <taxon>Agaricomycotina</taxon>
        <taxon>Agaricomycetes</taxon>
        <taxon>Agaricomycetidae</taxon>
        <taxon>Agaricales</taxon>
        <taxon>Marasmiineae</taxon>
        <taxon>Omphalotaceae</taxon>
        <taxon>Gymnopus</taxon>
    </lineage>
</organism>
<dbReference type="InterPro" id="IPR027417">
    <property type="entry name" value="P-loop_NTPase"/>
</dbReference>
<dbReference type="GO" id="GO:0016787">
    <property type="term" value="F:hydrolase activity"/>
    <property type="evidence" value="ECO:0007669"/>
    <property type="project" value="UniProtKB-KW"/>
</dbReference>
<proteinExistence type="predicted"/>
<dbReference type="Proteomes" id="UP000799118">
    <property type="component" value="Unassembled WGS sequence"/>
</dbReference>
<dbReference type="AlphaFoldDB" id="A0A6A4I6X4"/>
<protein>
    <submittedName>
        <fullName evidence="1">P-loop containing nucleoside triphosphate hydrolase protein</fullName>
    </submittedName>
</protein>
<evidence type="ECO:0000313" key="2">
    <source>
        <dbReference type="Proteomes" id="UP000799118"/>
    </source>
</evidence>
<evidence type="ECO:0000313" key="1">
    <source>
        <dbReference type="EMBL" id="KAE9406346.1"/>
    </source>
</evidence>
<accession>A0A6A4I6X4</accession>
<keyword evidence="2" id="KW-1185">Reference proteome</keyword>
<dbReference type="EMBL" id="ML769402">
    <property type="protein sequence ID" value="KAE9406346.1"/>
    <property type="molecule type" value="Genomic_DNA"/>
</dbReference>